<evidence type="ECO:0000313" key="2">
    <source>
        <dbReference type="Proteomes" id="UP000887013"/>
    </source>
</evidence>
<name>A0A8X6TQY6_NEPPI</name>
<dbReference type="AlphaFoldDB" id="A0A8X6TQY6"/>
<protein>
    <submittedName>
        <fullName evidence="1">Uncharacterized protein</fullName>
    </submittedName>
</protein>
<dbReference type="EMBL" id="BMAW01062927">
    <property type="protein sequence ID" value="GFT37946.1"/>
    <property type="molecule type" value="Genomic_DNA"/>
</dbReference>
<accession>A0A8X6TQY6</accession>
<evidence type="ECO:0000313" key="1">
    <source>
        <dbReference type="EMBL" id="GFT37946.1"/>
    </source>
</evidence>
<keyword evidence="2" id="KW-1185">Reference proteome</keyword>
<reference evidence="1" key="1">
    <citation type="submission" date="2020-08" db="EMBL/GenBank/DDBJ databases">
        <title>Multicomponent nature underlies the extraordinary mechanical properties of spider dragline silk.</title>
        <authorList>
            <person name="Kono N."/>
            <person name="Nakamura H."/>
            <person name="Mori M."/>
            <person name="Yoshida Y."/>
            <person name="Ohtoshi R."/>
            <person name="Malay A.D."/>
            <person name="Moran D.A.P."/>
            <person name="Tomita M."/>
            <person name="Numata K."/>
            <person name="Arakawa K."/>
        </authorList>
    </citation>
    <scope>NUCLEOTIDE SEQUENCE</scope>
</reference>
<dbReference type="Proteomes" id="UP000887013">
    <property type="component" value="Unassembled WGS sequence"/>
</dbReference>
<sequence length="118" mass="13459">MKEIKATHPYHHSSKTFLLRNPPGFSSYFQPLILLFFEPRTLGSIDFENATKPLWSASLKRSLHPKSFSLTVFLCYVKNAGEDASQCLLCCISMCSYNAEYEISTPVTNLLQKRFLSD</sequence>
<proteinExistence type="predicted"/>
<gene>
    <name evidence="1" type="ORF">NPIL_424891</name>
</gene>
<organism evidence="1 2">
    <name type="scientific">Nephila pilipes</name>
    <name type="common">Giant wood spider</name>
    <name type="synonym">Nephila maculata</name>
    <dbReference type="NCBI Taxonomy" id="299642"/>
    <lineage>
        <taxon>Eukaryota</taxon>
        <taxon>Metazoa</taxon>
        <taxon>Ecdysozoa</taxon>
        <taxon>Arthropoda</taxon>
        <taxon>Chelicerata</taxon>
        <taxon>Arachnida</taxon>
        <taxon>Araneae</taxon>
        <taxon>Araneomorphae</taxon>
        <taxon>Entelegynae</taxon>
        <taxon>Araneoidea</taxon>
        <taxon>Nephilidae</taxon>
        <taxon>Nephila</taxon>
    </lineage>
</organism>
<comment type="caution">
    <text evidence="1">The sequence shown here is derived from an EMBL/GenBank/DDBJ whole genome shotgun (WGS) entry which is preliminary data.</text>
</comment>